<dbReference type="EMBL" id="JARIHO010000027">
    <property type="protein sequence ID" value="KAJ7339884.1"/>
    <property type="molecule type" value="Genomic_DNA"/>
</dbReference>
<dbReference type="InterPro" id="IPR010255">
    <property type="entry name" value="Haem_peroxidase_sf"/>
</dbReference>
<dbReference type="AlphaFoldDB" id="A0AAD6ZU95"/>
<sequence length="181" mass="20820">MLLSRFIPLECAWQFVVRSAAVYNWPDPLLDNIDDQLHVDRFTTLNVLSRDCATRDGTTVTAQWLRIVFHDFATHDIYTRKGGLSLNASIIFELDRPQAVELAALVGIPEVDKETRFTLVTLQDFVGKAMNKTLAQWECEGWMGVHHREILKCIATKLKQRQNLLLHPKASPHKHYAERQL</sequence>
<dbReference type="Proteomes" id="UP001218218">
    <property type="component" value="Unassembled WGS sequence"/>
</dbReference>
<dbReference type="GO" id="GO:0020037">
    <property type="term" value="F:heme binding"/>
    <property type="evidence" value="ECO:0007669"/>
    <property type="project" value="InterPro"/>
</dbReference>
<organism evidence="1 2">
    <name type="scientific">Mycena albidolilacea</name>
    <dbReference type="NCBI Taxonomy" id="1033008"/>
    <lineage>
        <taxon>Eukaryota</taxon>
        <taxon>Fungi</taxon>
        <taxon>Dikarya</taxon>
        <taxon>Basidiomycota</taxon>
        <taxon>Agaricomycotina</taxon>
        <taxon>Agaricomycetes</taxon>
        <taxon>Agaricomycetidae</taxon>
        <taxon>Agaricales</taxon>
        <taxon>Marasmiineae</taxon>
        <taxon>Mycenaceae</taxon>
        <taxon>Mycena</taxon>
    </lineage>
</organism>
<dbReference type="GO" id="GO:0006979">
    <property type="term" value="P:response to oxidative stress"/>
    <property type="evidence" value="ECO:0007669"/>
    <property type="project" value="InterPro"/>
</dbReference>
<proteinExistence type="predicted"/>
<reference evidence="1" key="1">
    <citation type="submission" date="2023-03" db="EMBL/GenBank/DDBJ databases">
        <title>Massive genome expansion in bonnet fungi (Mycena s.s.) driven by repeated elements and novel gene families across ecological guilds.</title>
        <authorList>
            <consortium name="Lawrence Berkeley National Laboratory"/>
            <person name="Harder C.B."/>
            <person name="Miyauchi S."/>
            <person name="Viragh M."/>
            <person name="Kuo A."/>
            <person name="Thoen E."/>
            <person name="Andreopoulos B."/>
            <person name="Lu D."/>
            <person name="Skrede I."/>
            <person name="Drula E."/>
            <person name="Henrissat B."/>
            <person name="Morin E."/>
            <person name="Kohler A."/>
            <person name="Barry K."/>
            <person name="LaButti K."/>
            <person name="Morin E."/>
            <person name="Salamov A."/>
            <person name="Lipzen A."/>
            <person name="Mereny Z."/>
            <person name="Hegedus B."/>
            <person name="Baldrian P."/>
            <person name="Stursova M."/>
            <person name="Weitz H."/>
            <person name="Taylor A."/>
            <person name="Grigoriev I.V."/>
            <person name="Nagy L.G."/>
            <person name="Martin F."/>
            <person name="Kauserud H."/>
        </authorList>
    </citation>
    <scope>NUCLEOTIDE SEQUENCE</scope>
    <source>
        <strain evidence="1">CBHHK002</strain>
    </source>
</reference>
<evidence type="ECO:0000313" key="1">
    <source>
        <dbReference type="EMBL" id="KAJ7339884.1"/>
    </source>
</evidence>
<name>A0AAD6ZU95_9AGAR</name>
<gene>
    <name evidence="1" type="ORF">DFH08DRAFT_812262</name>
</gene>
<dbReference type="SUPFAM" id="SSF48113">
    <property type="entry name" value="Heme-dependent peroxidases"/>
    <property type="match status" value="1"/>
</dbReference>
<dbReference type="GO" id="GO:0004601">
    <property type="term" value="F:peroxidase activity"/>
    <property type="evidence" value="ECO:0007669"/>
    <property type="project" value="InterPro"/>
</dbReference>
<protein>
    <submittedName>
        <fullName evidence="1">Uncharacterized protein</fullName>
    </submittedName>
</protein>
<comment type="caution">
    <text evidence="1">The sequence shown here is derived from an EMBL/GenBank/DDBJ whole genome shotgun (WGS) entry which is preliminary data.</text>
</comment>
<accession>A0AAD6ZU95</accession>
<keyword evidence="2" id="KW-1185">Reference proteome</keyword>
<evidence type="ECO:0000313" key="2">
    <source>
        <dbReference type="Proteomes" id="UP001218218"/>
    </source>
</evidence>